<evidence type="ECO:0000313" key="8">
    <source>
        <dbReference type="Proteomes" id="UP000239504"/>
    </source>
</evidence>
<evidence type="ECO:0000256" key="3">
    <source>
        <dbReference type="ARBA" id="ARBA00022519"/>
    </source>
</evidence>
<comment type="subcellular location">
    <subcellularLocation>
        <location evidence="1">Cell inner membrane</location>
    </subcellularLocation>
</comment>
<evidence type="ECO:0000256" key="2">
    <source>
        <dbReference type="ARBA" id="ARBA00022475"/>
    </source>
</evidence>
<keyword evidence="4 7" id="KW-0808">Transferase</keyword>
<evidence type="ECO:0000256" key="4">
    <source>
        <dbReference type="ARBA" id="ARBA00022679"/>
    </source>
</evidence>
<dbReference type="GO" id="GO:0009247">
    <property type="term" value="P:glycolipid biosynthetic process"/>
    <property type="evidence" value="ECO:0007669"/>
    <property type="project" value="UniProtKB-ARBA"/>
</dbReference>
<dbReference type="OrthoDB" id="9801955at2"/>
<keyword evidence="8" id="KW-1185">Reference proteome</keyword>
<dbReference type="AlphaFoldDB" id="A0A2S7K3M5"/>
<name>A0A2S7K3M5_9PROT</name>
<evidence type="ECO:0000256" key="1">
    <source>
        <dbReference type="ARBA" id="ARBA00004533"/>
    </source>
</evidence>
<keyword evidence="3" id="KW-0997">Cell inner membrane</keyword>
<dbReference type="Proteomes" id="UP000239504">
    <property type="component" value="Unassembled WGS sequence"/>
</dbReference>
<dbReference type="Pfam" id="PF03279">
    <property type="entry name" value="Lip_A_acyltrans"/>
    <property type="match status" value="1"/>
</dbReference>
<sequence>MSEARAPSGSEAIALPERRDKPVTLLHRLEYAAALGLTGFFKILGVDAASAVAGKTMRMVGPMIRPVSRKAENNLRLVFPDWPEEKVRAVTKDIWENVARTAAEFVHLSELREFETNGRVEMIGKEKLDAIIAGGKPVILFAPHFANWELIPSILNRAGLDYSFVYRAANNPLTDEMIIKQRGKVMSRRQVPKGKRGGRALVDALKEGRSLAMLVDQKLNSGISVPFMGLPAMTAPAAARLALKYETPVIQISLVRLKGAHFRFTVHDPLDFTPSGDMGADVEALTLKINEALEADIRANPGQWLWFHRRWPKEEAYSATHSPG</sequence>
<dbReference type="PANTHER" id="PTHR30606">
    <property type="entry name" value="LIPID A BIOSYNTHESIS LAUROYL ACYLTRANSFERASE"/>
    <property type="match status" value="1"/>
</dbReference>
<evidence type="ECO:0000256" key="5">
    <source>
        <dbReference type="ARBA" id="ARBA00023136"/>
    </source>
</evidence>
<protein>
    <submittedName>
        <fullName evidence="7">Lauroyl acyltransferase</fullName>
    </submittedName>
</protein>
<dbReference type="GO" id="GO:0016746">
    <property type="term" value="F:acyltransferase activity"/>
    <property type="evidence" value="ECO:0007669"/>
    <property type="project" value="UniProtKB-KW"/>
</dbReference>
<reference evidence="7 8" key="1">
    <citation type="submission" date="2017-12" db="EMBL/GenBank/DDBJ databases">
        <authorList>
            <person name="Hurst M.R.H."/>
        </authorList>
    </citation>
    <scope>NUCLEOTIDE SEQUENCE [LARGE SCALE GENOMIC DNA]</scope>
    <source>
        <strain evidence="7 8">SY-3-19</strain>
    </source>
</reference>
<dbReference type="InterPro" id="IPR004960">
    <property type="entry name" value="LipA_acyltrans"/>
</dbReference>
<keyword evidence="6 7" id="KW-0012">Acyltransferase</keyword>
<dbReference type="RefSeq" id="WP_104830644.1">
    <property type="nucleotide sequence ID" value="NZ_PJCH01000010.1"/>
</dbReference>
<dbReference type="GO" id="GO:0005886">
    <property type="term" value="C:plasma membrane"/>
    <property type="evidence" value="ECO:0007669"/>
    <property type="project" value="UniProtKB-SubCell"/>
</dbReference>
<evidence type="ECO:0000313" key="7">
    <source>
        <dbReference type="EMBL" id="PQA87086.1"/>
    </source>
</evidence>
<keyword evidence="5" id="KW-0472">Membrane</keyword>
<proteinExistence type="predicted"/>
<organism evidence="7 8">
    <name type="scientific">Hyphococcus luteus</name>
    <dbReference type="NCBI Taxonomy" id="2058213"/>
    <lineage>
        <taxon>Bacteria</taxon>
        <taxon>Pseudomonadati</taxon>
        <taxon>Pseudomonadota</taxon>
        <taxon>Alphaproteobacteria</taxon>
        <taxon>Parvularculales</taxon>
        <taxon>Parvularculaceae</taxon>
        <taxon>Hyphococcus</taxon>
    </lineage>
</organism>
<dbReference type="EMBL" id="PJCH01000010">
    <property type="protein sequence ID" value="PQA87086.1"/>
    <property type="molecule type" value="Genomic_DNA"/>
</dbReference>
<dbReference type="CDD" id="cd07984">
    <property type="entry name" value="LPLAT_LABLAT-like"/>
    <property type="match status" value="1"/>
</dbReference>
<keyword evidence="2" id="KW-1003">Cell membrane</keyword>
<gene>
    <name evidence="7" type="ORF">CW354_13640</name>
</gene>
<dbReference type="PANTHER" id="PTHR30606:SF9">
    <property type="entry name" value="LIPID A BIOSYNTHESIS LAUROYLTRANSFERASE"/>
    <property type="match status" value="1"/>
</dbReference>
<accession>A0A2S7K3M5</accession>
<evidence type="ECO:0000256" key="6">
    <source>
        <dbReference type="ARBA" id="ARBA00023315"/>
    </source>
</evidence>
<comment type="caution">
    <text evidence="7">The sequence shown here is derived from an EMBL/GenBank/DDBJ whole genome shotgun (WGS) entry which is preliminary data.</text>
</comment>